<dbReference type="PROSITE" id="PS51318">
    <property type="entry name" value="TAT"/>
    <property type="match status" value="1"/>
</dbReference>
<dbReference type="InterPro" id="IPR006311">
    <property type="entry name" value="TAT_signal"/>
</dbReference>
<dbReference type="RefSeq" id="WP_158116741.1">
    <property type="nucleotide sequence ID" value="NZ_FUXB01000006.1"/>
</dbReference>
<name>A0A1T4NMI9_VIBCI</name>
<dbReference type="SUPFAM" id="SSF51905">
    <property type="entry name" value="FAD/NAD(P)-binding domain"/>
    <property type="match status" value="2"/>
</dbReference>
<dbReference type="AlphaFoldDB" id="A0A1T4NMI9"/>
<reference evidence="3" key="1">
    <citation type="submission" date="2017-02" db="EMBL/GenBank/DDBJ databases">
        <authorList>
            <person name="Varghese N."/>
            <person name="Submissions S."/>
        </authorList>
    </citation>
    <scope>NUCLEOTIDE SEQUENCE [LARGE SCALE GENOMIC DNA]</scope>
    <source>
        <strain evidence="3">DSM 19608</strain>
    </source>
</reference>
<dbReference type="GeneID" id="70581631"/>
<keyword evidence="3" id="KW-1185">Reference proteome</keyword>
<proteinExistence type="predicted"/>
<dbReference type="PANTHER" id="PTHR10632">
    <property type="entry name" value="SULFIDE:QUINONE OXIDOREDUCTASE"/>
    <property type="match status" value="1"/>
</dbReference>
<dbReference type="GO" id="GO:0070224">
    <property type="term" value="F:sulfide:quinone oxidoreductase activity"/>
    <property type="evidence" value="ECO:0007669"/>
    <property type="project" value="TreeGrafter"/>
</dbReference>
<dbReference type="EMBL" id="FUXB01000006">
    <property type="protein sequence ID" value="SJZ80479.1"/>
    <property type="molecule type" value="Genomic_DNA"/>
</dbReference>
<dbReference type="Gene3D" id="3.50.50.60">
    <property type="entry name" value="FAD/NAD(P)-binding domain"/>
    <property type="match status" value="2"/>
</dbReference>
<protein>
    <submittedName>
        <fullName evidence="2">Sulfide:quinone oxidoreductase</fullName>
    </submittedName>
</protein>
<sequence length="437" mass="48767">MSISRRTFLKAGVGIGVLSGAGVGYRELSKTKTNAKILIVGGGAAGIGMANKLNQYLSGAEITVVEPRNFHWYQPGQTLLLAGSYTQTSDVMAANERYISGDVRWVEDAVIEYRPDHNQVVTQKGNRLDYDYLIVATGVELRYDLIEGFDTQEIGHNGITSIYYSPETGLKSHQQALDFAQRGEGKVVCTRPQGAMKCAGAPMKATNLLEYFVAQAGNREHFTFDYFTAEDFLFSVPVFDQRIREIWVERQIHPHFEHTLTALDSAKKQATFIQPDGRQRVVDWDFIHVAPPMTAIQSVRESPLADQNLFKGYLEVDKFTMQHSRYANVFGIGDTVGTPIGKTAASVKSQLPVVAQNLTALIEGREPQAKWDGYTSCPMILDVGHAMLWEFNYSLKPVTALPFHVVDPLKKSKLAWVMEESMIKPVYDMMLHGYSPI</sequence>
<evidence type="ECO:0000313" key="2">
    <source>
        <dbReference type="EMBL" id="SJZ80479.1"/>
    </source>
</evidence>
<dbReference type="STRING" id="1123491.SAMN02745782_01382"/>
<dbReference type="InterPro" id="IPR015904">
    <property type="entry name" value="Sulphide_quinone_reductase"/>
</dbReference>
<evidence type="ECO:0000259" key="1">
    <source>
        <dbReference type="Pfam" id="PF07992"/>
    </source>
</evidence>
<dbReference type="GO" id="GO:0071949">
    <property type="term" value="F:FAD binding"/>
    <property type="evidence" value="ECO:0007669"/>
    <property type="project" value="TreeGrafter"/>
</dbReference>
<dbReference type="Proteomes" id="UP000190834">
    <property type="component" value="Unassembled WGS sequence"/>
</dbReference>
<dbReference type="InterPro" id="IPR023753">
    <property type="entry name" value="FAD/NAD-binding_dom"/>
</dbReference>
<gene>
    <name evidence="2" type="ORF">SAMN02745782_01382</name>
</gene>
<dbReference type="Pfam" id="PF07992">
    <property type="entry name" value="Pyr_redox_2"/>
    <property type="match status" value="1"/>
</dbReference>
<feature type="domain" description="FAD/NAD(P)-binding" evidence="1">
    <location>
        <begin position="36"/>
        <end position="152"/>
    </location>
</feature>
<dbReference type="PANTHER" id="PTHR10632:SF2">
    <property type="entry name" value="SULFIDE:QUINONE OXIDOREDUCTASE, MITOCHONDRIAL"/>
    <property type="match status" value="1"/>
</dbReference>
<organism evidence="2 3">
    <name type="scientific">Vibrio cincinnatiensis DSM 19608</name>
    <dbReference type="NCBI Taxonomy" id="1123491"/>
    <lineage>
        <taxon>Bacteria</taxon>
        <taxon>Pseudomonadati</taxon>
        <taxon>Pseudomonadota</taxon>
        <taxon>Gammaproteobacteria</taxon>
        <taxon>Vibrionales</taxon>
        <taxon>Vibrionaceae</taxon>
        <taxon>Vibrio</taxon>
    </lineage>
</organism>
<accession>A0A1T4NMI9</accession>
<dbReference type="InterPro" id="IPR036188">
    <property type="entry name" value="FAD/NAD-bd_sf"/>
</dbReference>
<dbReference type="GO" id="GO:0070221">
    <property type="term" value="P:sulfide oxidation, using sulfide:quinone oxidoreductase"/>
    <property type="evidence" value="ECO:0007669"/>
    <property type="project" value="TreeGrafter"/>
</dbReference>
<evidence type="ECO:0000313" key="3">
    <source>
        <dbReference type="Proteomes" id="UP000190834"/>
    </source>
</evidence>